<sequence>MKNRLVASGVAVSVALAGGVVAAPAASATAWTDVFNTRVSGFKAIDAAAKQQNLSPDSTKRYGRLPRHKAESPDRLFQERPFLSAWNPL</sequence>
<protein>
    <recommendedName>
        <fullName evidence="5">Lytic murein transglycosylase</fullName>
    </recommendedName>
</protein>
<evidence type="ECO:0000256" key="2">
    <source>
        <dbReference type="SAM" id="SignalP"/>
    </source>
</evidence>
<reference evidence="3" key="2">
    <citation type="submission" date="2023-10" db="EMBL/GenBank/DDBJ databases">
        <authorList>
            <person name="Choi B."/>
        </authorList>
    </citation>
    <scope>NUCLEOTIDE SEQUENCE</scope>
    <source>
        <strain evidence="3">UMB0763</strain>
    </source>
</reference>
<reference evidence="3" key="1">
    <citation type="submission" date="2017-12" db="EMBL/GenBank/DDBJ databases">
        <authorList>
            <person name="Thomas-White K."/>
            <person name="Wolfe A.J."/>
        </authorList>
    </citation>
    <scope>NUCLEOTIDE SEQUENCE</scope>
    <source>
        <strain evidence="3">UMB0763</strain>
    </source>
</reference>
<feature type="chain" id="PRO_5042283929" description="Lytic murein transglycosylase" evidence="2">
    <location>
        <begin position="23"/>
        <end position="89"/>
    </location>
</feature>
<proteinExistence type="predicted"/>
<dbReference type="Proteomes" id="UP000234560">
    <property type="component" value="Chromosome"/>
</dbReference>
<dbReference type="EMBL" id="CP136958">
    <property type="protein sequence ID" value="WOT02421.1"/>
    <property type="molecule type" value="Genomic_DNA"/>
</dbReference>
<organism evidence="3 4">
    <name type="scientific">Corynebacterium pyruviciproducens</name>
    <dbReference type="NCBI Taxonomy" id="598660"/>
    <lineage>
        <taxon>Bacteria</taxon>
        <taxon>Bacillati</taxon>
        <taxon>Actinomycetota</taxon>
        <taxon>Actinomycetes</taxon>
        <taxon>Mycobacteriales</taxon>
        <taxon>Corynebacteriaceae</taxon>
        <taxon>Corynebacterium</taxon>
    </lineage>
</organism>
<evidence type="ECO:0000313" key="4">
    <source>
        <dbReference type="Proteomes" id="UP000234560"/>
    </source>
</evidence>
<feature type="signal peptide" evidence="2">
    <location>
        <begin position="1"/>
        <end position="22"/>
    </location>
</feature>
<evidence type="ECO:0008006" key="5">
    <source>
        <dbReference type="Google" id="ProtNLM"/>
    </source>
</evidence>
<evidence type="ECO:0000256" key="1">
    <source>
        <dbReference type="SAM" id="MobiDB-lite"/>
    </source>
</evidence>
<keyword evidence="2" id="KW-0732">Signal</keyword>
<accession>A0AAF1BX08</accession>
<evidence type="ECO:0000313" key="3">
    <source>
        <dbReference type="EMBL" id="WOT02421.1"/>
    </source>
</evidence>
<dbReference type="KEGG" id="cpyr:CYJ47_01190"/>
<gene>
    <name evidence="3" type="ORF">CYJ47_01190</name>
</gene>
<dbReference type="RefSeq" id="WP_143485517.1">
    <property type="nucleotide sequence ID" value="NZ_CP136958.1"/>
</dbReference>
<name>A0AAF1BX08_9CORY</name>
<feature type="region of interest" description="Disordered" evidence="1">
    <location>
        <begin position="50"/>
        <end position="76"/>
    </location>
</feature>
<dbReference type="AlphaFoldDB" id="A0AAF1BX08"/>